<keyword evidence="2" id="KW-0217">Developmental protein</keyword>
<name>A0A6A4QEE3_LUPAL</name>
<evidence type="ECO:0000256" key="5">
    <source>
        <dbReference type="ARBA" id="ARBA00022989"/>
    </source>
</evidence>
<evidence type="ECO:0000313" key="9">
    <source>
        <dbReference type="Proteomes" id="UP000447434"/>
    </source>
</evidence>
<keyword evidence="5" id="KW-1133">Transmembrane helix</keyword>
<comment type="caution">
    <text evidence="8">The sequence shown here is derived from an EMBL/GenBank/DDBJ whole genome shotgun (WGS) entry which is preliminary data.</text>
</comment>
<evidence type="ECO:0000256" key="1">
    <source>
        <dbReference type="ARBA" id="ARBA00004162"/>
    </source>
</evidence>
<dbReference type="Pfam" id="PF08137">
    <property type="entry name" value="DVL"/>
    <property type="match status" value="1"/>
</dbReference>
<sequence length="68" mass="7895">MSHTHNTSSKLKHKIKKKITQEMKIGNANMVGSKKRLSNRGMGGVLREQKAKLYIIRRCVMMLLCWHD</sequence>
<comment type="subcellular location">
    <subcellularLocation>
        <location evidence="1">Cell membrane</location>
        <topology evidence="1">Single-pass membrane protein</topology>
    </subcellularLocation>
</comment>
<dbReference type="AlphaFoldDB" id="A0A6A4QEE3"/>
<dbReference type="GO" id="GO:0048367">
    <property type="term" value="P:shoot system development"/>
    <property type="evidence" value="ECO:0007669"/>
    <property type="project" value="UniProtKB-ARBA"/>
</dbReference>
<gene>
    <name evidence="8" type="ORF">Lalb_Chr06g0170221</name>
</gene>
<dbReference type="PANTHER" id="PTHR47855">
    <property type="entry name" value="OS01G0525701 PROTEIN"/>
    <property type="match status" value="1"/>
</dbReference>
<protein>
    <submittedName>
        <fullName evidence="8">Uncharacterized protein</fullName>
    </submittedName>
</protein>
<evidence type="ECO:0000256" key="2">
    <source>
        <dbReference type="ARBA" id="ARBA00022473"/>
    </source>
</evidence>
<organism evidence="8 9">
    <name type="scientific">Lupinus albus</name>
    <name type="common">White lupine</name>
    <name type="synonym">Lupinus termis</name>
    <dbReference type="NCBI Taxonomy" id="3870"/>
    <lineage>
        <taxon>Eukaryota</taxon>
        <taxon>Viridiplantae</taxon>
        <taxon>Streptophyta</taxon>
        <taxon>Embryophyta</taxon>
        <taxon>Tracheophyta</taxon>
        <taxon>Spermatophyta</taxon>
        <taxon>Magnoliopsida</taxon>
        <taxon>eudicotyledons</taxon>
        <taxon>Gunneridae</taxon>
        <taxon>Pentapetalae</taxon>
        <taxon>rosids</taxon>
        <taxon>fabids</taxon>
        <taxon>Fabales</taxon>
        <taxon>Fabaceae</taxon>
        <taxon>Papilionoideae</taxon>
        <taxon>50 kb inversion clade</taxon>
        <taxon>genistoids sensu lato</taxon>
        <taxon>core genistoids</taxon>
        <taxon>Genisteae</taxon>
        <taxon>Lupinus</taxon>
    </lineage>
</organism>
<comment type="similarity">
    <text evidence="7">Belongs to the DVL/RTFL small polypeptides family.</text>
</comment>
<keyword evidence="3" id="KW-1003">Cell membrane</keyword>
<dbReference type="GO" id="GO:0005886">
    <property type="term" value="C:plasma membrane"/>
    <property type="evidence" value="ECO:0007669"/>
    <property type="project" value="UniProtKB-SubCell"/>
</dbReference>
<evidence type="ECO:0000256" key="7">
    <source>
        <dbReference type="ARBA" id="ARBA00024340"/>
    </source>
</evidence>
<evidence type="ECO:0000256" key="6">
    <source>
        <dbReference type="ARBA" id="ARBA00023136"/>
    </source>
</evidence>
<evidence type="ECO:0000256" key="3">
    <source>
        <dbReference type="ARBA" id="ARBA00022475"/>
    </source>
</evidence>
<evidence type="ECO:0000256" key="4">
    <source>
        <dbReference type="ARBA" id="ARBA00022692"/>
    </source>
</evidence>
<proteinExistence type="inferred from homology"/>
<keyword evidence="9" id="KW-1185">Reference proteome</keyword>
<dbReference type="InterPro" id="IPR052153">
    <property type="entry name" value="DVL/RTFL_small_peptides"/>
</dbReference>
<dbReference type="PANTHER" id="PTHR47855:SF6">
    <property type="entry name" value="ROTUNDIFOLIA LIKE 8"/>
    <property type="match status" value="1"/>
</dbReference>
<dbReference type="InterPro" id="IPR012552">
    <property type="entry name" value="DVL"/>
</dbReference>
<dbReference type="GO" id="GO:0008285">
    <property type="term" value="P:negative regulation of cell population proliferation"/>
    <property type="evidence" value="ECO:0007669"/>
    <property type="project" value="InterPro"/>
</dbReference>
<keyword evidence="4" id="KW-0812">Transmembrane</keyword>
<reference evidence="9" key="1">
    <citation type="journal article" date="2020" name="Nat. Commun.">
        <title>Genome sequence of the cluster root forming white lupin.</title>
        <authorList>
            <person name="Hufnagel B."/>
            <person name="Marques A."/>
            <person name="Soriano A."/>
            <person name="Marques L."/>
            <person name="Divol F."/>
            <person name="Doumas P."/>
            <person name="Sallet E."/>
            <person name="Mancinotti D."/>
            <person name="Carrere S."/>
            <person name="Marande W."/>
            <person name="Arribat S."/>
            <person name="Keller J."/>
            <person name="Huneau C."/>
            <person name="Blein T."/>
            <person name="Aime D."/>
            <person name="Laguerre M."/>
            <person name="Taylor J."/>
            <person name="Schubert V."/>
            <person name="Nelson M."/>
            <person name="Geu-Flores F."/>
            <person name="Crespi M."/>
            <person name="Gallardo-Guerrero K."/>
            <person name="Delaux P.-M."/>
            <person name="Salse J."/>
            <person name="Berges H."/>
            <person name="Guyot R."/>
            <person name="Gouzy J."/>
            <person name="Peret B."/>
        </authorList>
    </citation>
    <scope>NUCLEOTIDE SEQUENCE [LARGE SCALE GENOMIC DNA]</scope>
    <source>
        <strain evidence="9">cv. Amiga</strain>
    </source>
</reference>
<dbReference type="Proteomes" id="UP000447434">
    <property type="component" value="Chromosome 6"/>
</dbReference>
<keyword evidence="6" id="KW-0472">Membrane</keyword>
<evidence type="ECO:0000313" key="8">
    <source>
        <dbReference type="EMBL" id="KAE9612180.1"/>
    </source>
</evidence>
<dbReference type="OrthoDB" id="602011at2759"/>
<dbReference type="EMBL" id="WOCE01000006">
    <property type="protein sequence ID" value="KAE9612180.1"/>
    <property type="molecule type" value="Genomic_DNA"/>
</dbReference>
<accession>A0A6A4QEE3</accession>